<evidence type="ECO:0000256" key="2">
    <source>
        <dbReference type="ARBA" id="ARBA00022617"/>
    </source>
</evidence>
<dbReference type="RefSeq" id="WP_074798301.1">
    <property type="nucleotide sequence ID" value="NZ_FOVJ01000008.1"/>
</dbReference>
<dbReference type="InterPro" id="IPR036909">
    <property type="entry name" value="Cyt_c-like_dom_sf"/>
</dbReference>
<gene>
    <name evidence="9" type="ORF">SAMN05216386_2715</name>
</gene>
<organism evidence="9 10">
    <name type="scientific">Nitrosospira briensis</name>
    <dbReference type="NCBI Taxonomy" id="35799"/>
    <lineage>
        <taxon>Bacteria</taxon>
        <taxon>Pseudomonadati</taxon>
        <taxon>Pseudomonadota</taxon>
        <taxon>Betaproteobacteria</taxon>
        <taxon>Nitrosomonadales</taxon>
        <taxon>Nitrosomonadaceae</taxon>
        <taxon>Nitrosospira</taxon>
    </lineage>
</organism>
<evidence type="ECO:0000313" key="10">
    <source>
        <dbReference type="Proteomes" id="UP000183107"/>
    </source>
</evidence>
<evidence type="ECO:0000256" key="3">
    <source>
        <dbReference type="ARBA" id="ARBA00022723"/>
    </source>
</evidence>
<dbReference type="STRING" id="1266925.GCA_000619905_01740"/>
<dbReference type="PANTHER" id="PTHR33751">
    <property type="entry name" value="CBB3-TYPE CYTOCHROME C OXIDASE SUBUNIT FIXP"/>
    <property type="match status" value="1"/>
</dbReference>
<dbReference type="Proteomes" id="UP000183107">
    <property type="component" value="Unassembled WGS sequence"/>
</dbReference>
<evidence type="ECO:0000256" key="7">
    <source>
        <dbReference type="SAM" id="SignalP"/>
    </source>
</evidence>
<dbReference type="SUPFAM" id="SSF46626">
    <property type="entry name" value="Cytochrome c"/>
    <property type="match status" value="1"/>
</dbReference>
<evidence type="ECO:0000256" key="6">
    <source>
        <dbReference type="PROSITE-ProRule" id="PRU00433"/>
    </source>
</evidence>
<evidence type="ECO:0000259" key="8">
    <source>
        <dbReference type="PROSITE" id="PS51007"/>
    </source>
</evidence>
<keyword evidence="1" id="KW-0813">Transport</keyword>
<dbReference type="InterPro" id="IPR050597">
    <property type="entry name" value="Cytochrome_c_Oxidase_Subunit"/>
</dbReference>
<keyword evidence="5 6" id="KW-0408">Iron</keyword>
<dbReference type="InterPro" id="IPR009056">
    <property type="entry name" value="Cyt_c-like_dom"/>
</dbReference>
<keyword evidence="4" id="KW-0249">Electron transport</keyword>
<proteinExistence type="predicted"/>
<keyword evidence="3 6" id="KW-0479">Metal-binding</keyword>
<feature type="domain" description="Cytochrome c" evidence="8">
    <location>
        <begin position="27"/>
        <end position="109"/>
    </location>
</feature>
<reference evidence="10" key="1">
    <citation type="submission" date="2016-10" db="EMBL/GenBank/DDBJ databases">
        <authorList>
            <person name="Varghese N."/>
        </authorList>
    </citation>
    <scope>NUCLEOTIDE SEQUENCE [LARGE SCALE GENOMIC DNA]</scope>
    <source>
        <strain evidence="10">Nsp8</strain>
    </source>
</reference>
<evidence type="ECO:0000256" key="1">
    <source>
        <dbReference type="ARBA" id="ARBA00022448"/>
    </source>
</evidence>
<dbReference type="Pfam" id="PF00034">
    <property type="entry name" value="Cytochrom_C"/>
    <property type="match status" value="1"/>
</dbReference>
<accession>A0A1I5ENV3</accession>
<keyword evidence="10" id="KW-1185">Reference proteome</keyword>
<dbReference type="AlphaFoldDB" id="A0A1I5ENV3"/>
<dbReference type="GO" id="GO:0046872">
    <property type="term" value="F:metal ion binding"/>
    <property type="evidence" value="ECO:0007669"/>
    <property type="project" value="UniProtKB-KW"/>
</dbReference>
<dbReference type="GO" id="GO:0020037">
    <property type="term" value="F:heme binding"/>
    <property type="evidence" value="ECO:0007669"/>
    <property type="project" value="InterPro"/>
</dbReference>
<dbReference type="GO" id="GO:0009055">
    <property type="term" value="F:electron transfer activity"/>
    <property type="evidence" value="ECO:0007669"/>
    <property type="project" value="InterPro"/>
</dbReference>
<dbReference type="EMBL" id="FOVJ01000008">
    <property type="protein sequence ID" value="SFO13185.1"/>
    <property type="molecule type" value="Genomic_DNA"/>
</dbReference>
<feature type="chain" id="PRO_5010336882" evidence="7">
    <location>
        <begin position="26"/>
        <end position="111"/>
    </location>
</feature>
<keyword evidence="2 6" id="KW-0349">Heme</keyword>
<sequence>MKPPATVSFLFACGMLLALAGTAQAAGDPAEGKKKNTMCIGCHGIEGYRTSYPTVYNVPRLGGQHAEYLVKALEGYKNDTRNHPTMKAIADTLSQQDMEDLAAYYAQSSGK</sequence>
<dbReference type="OrthoDB" id="9796421at2"/>
<feature type="signal peptide" evidence="7">
    <location>
        <begin position="1"/>
        <end position="25"/>
    </location>
</feature>
<evidence type="ECO:0000256" key="5">
    <source>
        <dbReference type="ARBA" id="ARBA00023004"/>
    </source>
</evidence>
<dbReference type="PANTHER" id="PTHR33751:SF9">
    <property type="entry name" value="CYTOCHROME C4"/>
    <property type="match status" value="1"/>
</dbReference>
<evidence type="ECO:0000256" key="4">
    <source>
        <dbReference type="ARBA" id="ARBA00022982"/>
    </source>
</evidence>
<protein>
    <submittedName>
        <fullName evidence="9">Cytochrome c553</fullName>
    </submittedName>
</protein>
<name>A0A1I5ENV3_9PROT</name>
<evidence type="ECO:0000313" key="9">
    <source>
        <dbReference type="EMBL" id="SFO13185.1"/>
    </source>
</evidence>
<keyword evidence="7" id="KW-0732">Signal</keyword>
<dbReference type="Gene3D" id="1.10.760.10">
    <property type="entry name" value="Cytochrome c-like domain"/>
    <property type="match status" value="1"/>
</dbReference>
<dbReference type="PROSITE" id="PS51007">
    <property type="entry name" value="CYTC"/>
    <property type="match status" value="1"/>
</dbReference>